<gene>
    <name evidence="1" type="ORF">D6D54_09360</name>
</gene>
<organism evidence="1 2">
    <name type="scientific">Spiroplasma poulsonii</name>
    <dbReference type="NCBI Taxonomy" id="2138"/>
    <lineage>
        <taxon>Bacteria</taxon>
        <taxon>Bacillati</taxon>
        <taxon>Mycoplasmatota</taxon>
        <taxon>Mollicutes</taxon>
        <taxon>Entomoplasmatales</taxon>
        <taxon>Spiroplasmataceae</taxon>
        <taxon>Spiroplasma</taxon>
    </lineage>
</organism>
<dbReference type="AlphaFoldDB" id="A0A3S0SJW4"/>
<proteinExistence type="predicted"/>
<feature type="non-terminal residue" evidence="1">
    <location>
        <position position="69"/>
    </location>
</feature>
<protein>
    <submittedName>
        <fullName evidence="1">Uncharacterized protein</fullName>
    </submittedName>
</protein>
<reference evidence="1 2" key="1">
    <citation type="journal article" date="2019" name="Genome Biol. Evol.">
        <title>Toxin and genome evolution in a Drosophila defensive symbiosis.</title>
        <authorList>
            <person name="Ballinger M.J."/>
            <person name="Gawryluk R.M."/>
            <person name="Perlman S.J."/>
        </authorList>
    </citation>
    <scope>NUCLEOTIDE SEQUENCE [LARGE SCALE GENOMIC DNA]</scope>
    <source>
        <strain evidence="2">sNeo</strain>
    </source>
</reference>
<dbReference type="EMBL" id="RAHC01000092">
    <property type="protein sequence ID" value="RUP71475.1"/>
    <property type="molecule type" value="Genomic_DNA"/>
</dbReference>
<name>A0A3S0SJW4_9MOLU</name>
<dbReference type="RefSeq" id="WP_148112504.1">
    <property type="nucleotide sequence ID" value="NZ_RAHC01000092.1"/>
</dbReference>
<sequence>MNLLILRVLTLLVSNLENKPLISKFVNLINRVNQIKQTVLKPVNYVTSKYNKITNKVEDIYQWLNPFTY</sequence>
<comment type="caution">
    <text evidence="1">The sequence shown here is derived from an EMBL/GenBank/DDBJ whole genome shotgun (WGS) entry which is preliminary data.</text>
</comment>
<evidence type="ECO:0000313" key="2">
    <source>
        <dbReference type="Proteomes" id="UP000274545"/>
    </source>
</evidence>
<dbReference type="Proteomes" id="UP000274545">
    <property type="component" value="Unassembled WGS sequence"/>
</dbReference>
<accession>A0A3S0SJW4</accession>
<evidence type="ECO:0000313" key="1">
    <source>
        <dbReference type="EMBL" id="RUP71475.1"/>
    </source>
</evidence>